<accession>A0A094JE85</accession>
<comment type="subcellular location">
    <subcellularLocation>
        <location evidence="2">Cell membrane</location>
        <topology evidence="2">Multi-pass membrane protein</topology>
    </subcellularLocation>
</comment>
<keyword evidence="16" id="KW-1185">Reference proteome</keyword>
<dbReference type="GO" id="GO:0009055">
    <property type="term" value="F:electron transfer activity"/>
    <property type="evidence" value="ECO:0007669"/>
    <property type="project" value="InterPro"/>
</dbReference>
<dbReference type="InterPro" id="IPR052168">
    <property type="entry name" value="Cytochrome_b561_oxidase"/>
</dbReference>
<evidence type="ECO:0000256" key="9">
    <source>
        <dbReference type="ARBA" id="ARBA00022989"/>
    </source>
</evidence>
<evidence type="ECO:0000256" key="1">
    <source>
        <dbReference type="ARBA" id="ARBA00001970"/>
    </source>
</evidence>
<evidence type="ECO:0000256" key="7">
    <source>
        <dbReference type="ARBA" id="ARBA00022723"/>
    </source>
</evidence>
<comment type="cofactor">
    <cofactor evidence="1">
        <name>heme b</name>
        <dbReference type="ChEBI" id="CHEBI:60344"/>
    </cofactor>
</comment>
<feature type="domain" description="Cytochrome b561 bacterial/Ni-hydrogenase" evidence="14">
    <location>
        <begin position="4"/>
        <end position="158"/>
    </location>
</feature>
<keyword evidence="4" id="KW-1003">Cell membrane</keyword>
<dbReference type="SUPFAM" id="SSF81342">
    <property type="entry name" value="Transmembrane di-heme cytochromes"/>
    <property type="match status" value="1"/>
</dbReference>
<dbReference type="Pfam" id="PF01292">
    <property type="entry name" value="Ni_hydr_CYTB"/>
    <property type="match status" value="1"/>
</dbReference>
<evidence type="ECO:0000256" key="10">
    <source>
        <dbReference type="ARBA" id="ARBA00023004"/>
    </source>
</evidence>
<dbReference type="STRING" id="435908.IDSA_07090"/>
<dbReference type="OrthoDB" id="9793784at2"/>
<evidence type="ECO:0000259" key="14">
    <source>
        <dbReference type="Pfam" id="PF01292"/>
    </source>
</evidence>
<keyword evidence="10" id="KW-0408">Iron</keyword>
<feature type="transmembrane region" description="Helical" evidence="13">
    <location>
        <begin position="45"/>
        <end position="63"/>
    </location>
</feature>
<dbReference type="PANTHER" id="PTHR30529">
    <property type="entry name" value="CYTOCHROME B561"/>
    <property type="match status" value="1"/>
</dbReference>
<keyword evidence="3" id="KW-0813">Transport</keyword>
<evidence type="ECO:0000256" key="11">
    <source>
        <dbReference type="ARBA" id="ARBA00023136"/>
    </source>
</evidence>
<sequence>MDTHYSGLSRINHWLGLIFVVIMMTLGYMMFFATDRAAGNYAETAHIGIGFFAFWFILWRTVYRLRQGFPKTHSSKLKNAVARSIHYLILLILIVLILTGPLYLFTENEALTVFNWFSINLDLTALAAIHEPVEEIHKLAGIYILPILLIVHIAAAMLDYLSDN</sequence>
<reference evidence="15 16" key="1">
    <citation type="submission" date="2014-06" db="EMBL/GenBank/DDBJ databases">
        <title>The draft genome sequence of Idiomarina salinarum ISL-52.</title>
        <authorList>
            <person name="Du J."/>
            <person name="Shao Z."/>
        </authorList>
    </citation>
    <scope>NUCLEOTIDE SEQUENCE [LARGE SCALE GENOMIC DNA]</scope>
    <source>
        <strain evidence="15 16">ISL-52</strain>
    </source>
</reference>
<feature type="transmembrane region" description="Helical" evidence="13">
    <location>
        <begin position="12"/>
        <end position="33"/>
    </location>
</feature>
<dbReference type="eggNOG" id="COG3038">
    <property type="taxonomic scope" value="Bacteria"/>
</dbReference>
<keyword evidence="11 13" id="KW-0472">Membrane</keyword>
<keyword evidence="9 13" id="KW-1133">Transmembrane helix</keyword>
<name>A0A094JE85_9GAMM</name>
<comment type="similarity">
    <text evidence="12">Belongs to the cytochrome b561 family.</text>
</comment>
<organism evidence="15 16">
    <name type="scientific">Pseudidiomarina salinarum</name>
    <dbReference type="NCBI Taxonomy" id="435908"/>
    <lineage>
        <taxon>Bacteria</taxon>
        <taxon>Pseudomonadati</taxon>
        <taxon>Pseudomonadota</taxon>
        <taxon>Gammaproteobacteria</taxon>
        <taxon>Alteromonadales</taxon>
        <taxon>Idiomarinaceae</taxon>
        <taxon>Pseudidiomarina</taxon>
    </lineage>
</organism>
<evidence type="ECO:0000256" key="3">
    <source>
        <dbReference type="ARBA" id="ARBA00022448"/>
    </source>
</evidence>
<evidence type="ECO:0000256" key="2">
    <source>
        <dbReference type="ARBA" id="ARBA00004651"/>
    </source>
</evidence>
<dbReference type="InterPro" id="IPR016174">
    <property type="entry name" value="Di-haem_cyt_TM"/>
</dbReference>
<dbReference type="GO" id="GO:0005886">
    <property type="term" value="C:plasma membrane"/>
    <property type="evidence" value="ECO:0007669"/>
    <property type="project" value="UniProtKB-SubCell"/>
</dbReference>
<feature type="transmembrane region" description="Helical" evidence="13">
    <location>
        <begin position="141"/>
        <end position="161"/>
    </location>
</feature>
<keyword evidence="8" id="KW-0249">Electron transport</keyword>
<feature type="transmembrane region" description="Helical" evidence="13">
    <location>
        <begin position="84"/>
        <end position="104"/>
    </location>
</feature>
<keyword evidence="6 13" id="KW-0812">Transmembrane</keyword>
<evidence type="ECO:0000313" key="16">
    <source>
        <dbReference type="Proteomes" id="UP000054363"/>
    </source>
</evidence>
<dbReference type="RefSeq" id="WP_034775361.1">
    <property type="nucleotide sequence ID" value="NZ_JPER01000003.1"/>
</dbReference>
<dbReference type="Proteomes" id="UP000054363">
    <property type="component" value="Unassembled WGS sequence"/>
</dbReference>
<proteinExistence type="inferred from homology"/>
<protein>
    <submittedName>
        <fullName evidence="15">Cytochrome B561</fullName>
    </submittedName>
</protein>
<dbReference type="GO" id="GO:0046872">
    <property type="term" value="F:metal ion binding"/>
    <property type="evidence" value="ECO:0007669"/>
    <property type="project" value="UniProtKB-KW"/>
</dbReference>
<keyword evidence="5" id="KW-0349">Heme</keyword>
<dbReference type="GO" id="GO:0020037">
    <property type="term" value="F:heme binding"/>
    <property type="evidence" value="ECO:0007669"/>
    <property type="project" value="TreeGrafter"/>
</dbReference>
<dbReference type="AlphaFoldDB" id="A0A094JE85"/>
<evidence type="ECO:0000256" key="12">
    <source>
        <dbReference type="ARBA" id="ARBA00037975"/>
    </source>
</evidence>
<evidence type="ECO:0000313" key="15">
    <source>
        <dbReference type="EMBL" id="KFZ30841.1"/>
    </source>
</evidence>
<dbReference type="InterPro" id="IPR011577">
    <property type="entry name" value="Cyt_b561_bac/Ni-Hgenase"/>
</dbReference>
<evidence type="ECO:0000256" key="8">
    <source>
        <dbReference type="ARBA" id="ARBA00022982"/>
    </source>
</evidence>
<evidence type="ECO:0000256" key="13">
    <source>
        <dbReference type="SAM" id="Phobius"/>
    </source>
</evidence>
<evidence type="ECO:0000256" key="5">
    <source>
        <dbReference type="ARBA" id="ARBA00022617"/>
    </source>
</evidence>
<dbReference type="EMBL" id="JPER01000003">
    <property type="protein sequence ID" value="KFZ30841.1"/>
    <property type="molecule type" value="Genomic_DNA"/>
</dbReference>
<comment type="caution">
    <text evidence="15">The sequence shown here is derived from an EMBL/GenBank/DDBJ whole genome shotgun (WGS) entry which is preliminary data.</text>
</comment>
<evidence type="ECO:0000256" key="6">
    <source>
        <dbReference type="ARBA" id="ARBA00022692"/>
    </source>
</evidence>
<evidence type="ECO:0000256" key="4">
    <source>
        <dbReference type="ARBA" id="ARBA00022475"/>
    </source>
</evidence>
<dbReference type="PANTHER" id="PTHR30529:SF7">
    <property type="entry name" value="CYTOCHROME B561 BACTERIAL_NI-HYDROGENASE DOMAIN-CONTAINING PROTEIN"/>
    <property type="match status" value="1"/>
</dbReference>
<dbReference type="GO" id="GO:0022904">
    <property type="term" value="P:respiratory electron transport chain"/>
    <property type="evidence" value="ECO:0007669"/>
    <property type="project" value="InterPro"/>
</dbReference>
<keyword evidence="7" id="KW-0479">Metal-binding</keyword>
<gene>
    <name evidence="15" type="ORF">IDSA_07090</name>
</gene>